<dbReference type="InterPro" id="IPR013969">
    <property type="entry name" value="Oligosacch_biosynth_Alg14"/>
</dbReference>
<gene>
    <name evidence="1" type="ORF">HMPREF1071_03064</name>
</gene>
<keyword evidence="2" id="KW-1185">Reference proteome</keyword>
<reference evidence="1 2" key="1">
    <citation type="submission" date="2012-02" db="EMBL/GenBank/DDBJ databases">
        <title>The Genome Sequence of Bacteroides salyersiae CL02T12C01.</title>
        <authorList>
            <consortium name="The Broad Institute Genome Sequencing Platform"/>
            <person name="Earl A."/>
            <person name="Ward D."/>
            <person name="Feldgarden M."/>
            <person name="Gevers D."/>
            <person name="Zitomersky N.L."/>
            <person name="Coyne M.J."/>
            <person name="Comstock L.E."/>
            <person name="Young S.K."/>
            <person name="Zeng Q."/>
            <person name="Gargeya S."/>
            <person name="Fitzgerald M."/>
            <person name="Haas B."/>
            <person name="Abouelleil A."/>
            <person name="Alvarado L."/>
            <person name="Arachchi H.M."/>
            <person name="Berlin A."/>
            <person name="Chapman S.B."/>
            <person name="Gearin G."/>
            <person name="Goldberg J."/>
            <person name="Griggs A."/>
            <person name="Gujja S."/>
            <person name="Hansen M."/>
            <person name="Heiman D."/>
            <person name="Howarth C."/>
            <person name="Larimer J."/>
            <person name="Lui A."/>
            <person name="MacDonald P.J.P."/>
            <person name="McCowen C."/>
            <person name="Montmayeur A."/>
            <person name="Murphy C."/>
            <person name="Neiman D."/>
            <person name="Pearson M."/>
            <person name="Priest M."/>
            <person name="Roberts A."/>
            <person name="Saif S."/>
            <person name="Shea T."/>
            <person name="Sisk P."/>
            <person name="Stolte C."/>
            <person name="Sykes S."/>
            <person name="Wortman J."/>
            <person name="Nusbaum C."/>
            <person name="Birren B."/>
        </authorList>
    </citation>
    <scope>NUCLEOTIDE SEQUENCE [LARGE SCALE GENOMIC DNA]</scope>
    <source>
        <strain evidence="1 2">CL02T12C01</strain>
    </source>
</reference>
<sequence length="152" mass="17176">MKKKKKIIAVSSIGGHWIQLLRIIKPLERDMDIIYISTNMECKTMVDDHTFYCIKDFSRWNAYLLFPNLIKAIKLIIHESPDVVISTGAAPGLICLFAAKLCGKKTIWIDSIANIQKLSMSGCVASKFVSRTYTQWEHLTDSHILYAGDVLG</sequence>
<proteinExistence type="predicted"/>
<dbReference type="HOGENOM" id="CLU_064541_3_0_10"/>
<dbReference type="SUPFAM" id="SSF53756">
    <property type="entry name" value="UDP-Glycosyltransferase/glycogen phosphorylase"/>
    <property type="match status" value="1"/>
</dbReference>
<accession>I9SY75</accession>
<evidence type="ECO:0008006" key="3">
    <source>
        <dbReference type="Google" id="ProtNLM"/>
    </source>
</evidence>
<dbReference type="Proteomes" id="UP000005150">
    <property type="component" value="Unassembled WGS sequence"/>
</dbReference>
<protein>
    <recommendedName>
        <fullName evidence="3">Oligosaccharide biosynthesis protein Alg14</fullName>
    </recommendedName>
</protein>
<evidence type="ECO:0000313" key="1">
    <source>
        <dbReference type="EMBL" id="EIY61193.1"/>
    </source>
</evidence>
<organism evidence="1 2">
    <name type="scientific">Bacteroides salyersiae CL02T12C01</name>
    <dbReference type="NCBI Taxonomy" id="997887"/>
    <lineage>
        <taxon>Bacteria</taxon>
        <taxon>Pseudomonadati</taxon>
        <taxon>Bacteroidota</taxon>
        <taxon>Bacteroidia</taxon>
        <taxon>Bacteroidales</taxon>
        <taxon>Bacteroidaceae</taxon>
        <taxon>Bacteroides</taxon>
    </lineage>
</organism>
<comment type="caution">
    <text evidence="1">The sequence shown here is derived from an EMBL/GenBank/DDBJ whole genome shotgun (WGS) entry which is preliminary data.</text>
</comment>
<dbReference type="Gene3D" id="3.40.50.2000">
    <property type="entry name" value="Glycogen Phosphorylase B"/>
    <property type="match status" value="1"/>
</dbReference>
<dbReference type="GO" id="GO:0006488">
    <property type="term" value="P:dolichol-linked oligosaccharide biosynthetic process"/>
    <property type="evidence" value="ECO:0007669"/>
    <property type="project" value="InterPro"/>
</dbReference>
<dbReference type="RefSeq" id="WP_007481034.1">
    <property type="nucleotide sequence ID" value="NZ_JH724308.1"/>
</dbReference>
<name>I9SY75_9BACE</name>
<dbReference type="Pfam" id="PF08660">
    <property type="entry name" value="Alg14"/>
    <property type="match status" value="1"/>
</dbReference>
<dbReference type="OrthoDB" id="555447at2"/>
<dbReference type="EMBL" id="AGXV01000035">
    <property type="protein sequence ID" value="EIY61193.1"/>
    <property type="molecule type" value="Genomic_DNA"/>
</dbReference>
<evidence type="ECO:0000313" key="2">
    <source>
        <dbReference type="Proteomes" id="UP000005150"/>
    </source>
</evidence>
<dbReference type="AlphaFoldDB" id="I9SY75"/>